<feature type="domain" description="F5/8 type C" evidence="3">
    <location>
        <begin position="340"/>
        <end position="500"/>
    </location>
</feature>
<dbReference type="SMART" id="SM00231">
    <property type="entry name" value="FA58C"/>
    <property type="match status" value="3"/>
</dbReference>
<accession>A0A2S5J179</accession>
<dbReference type="InterPro" id="IPR011043">
    <property type="entry name" value="Gal_Oxase/kelch_b-propeller"/>
</dbReference>
<dbReference type="PANTHER" id="PTHR32208">
    <property type="entry name" value="SECRETED PROTEIN-RELATED"/>
    <property type="match status" value="1"/>
</dbReference>
<dbReference type="InterPro" id="IPR008979">
    <property type="entry name" value="Galactose-bd-like_sf"/>
</dbReference>
<organism evidence="4 5">
    <name type="scientific">Arthrobacter pityocampae</name>
    <dbReference type="NCBI Taxonomy" id="547334"/>
    <lineage>
        <taxon>Bacteria</taxon>
        <taxon>Bacillati</taxon>
        <taxon>Actinomycetota</taxon>
        <taxon>Actinomycetes</taxon>
        <taxon>Micrococcales</taxon>
        <taxon>Micrococcaceae</taxon>
        <taxon>Arthrobacter</taxon>
    </lineage>
</organism>
<dbReference type="InterPro" id="IPR015202">
    <property type="entry name" value="GO-like_E_set"/>
</dbReference>
<dbReference type="Gene3D" id="2.130.10.80">
    <property type="entry name" value="Galactose oxidase/kelch, beta-propeller"/>
    <property type="match status" value="1"/>
</dbReference>
<dbReference type="EMBL" id="PRKW01000001">
    <property type="protein sequence ID" value="PPB50579.1"/>
    <property type="molecule type" value="Genomic_DNA"/>
</dbReference>
<evidence type="ECO:0000259" key="3">
    <source>
        <dbReference type="PROSITE" id="PS50022"/>
    </source>
</evidence>
<dbReference type="Gene3D" id="2.60.120.260">
    <property type="entry name" value="Galactose-binding domain-like"/>
    <property type="match status" value="3"/>
</dbReference>
<feature type="region of interest" description="Disordered" evidence="2">
    <location>
        <begin position="15"/>
        <end position="38"/>
    </location>
</feature>
<feature type="domain" description="F5/8 type C" evidence="3">
    <location>
        <begin position="192"/>
        <end position="331"/>
    </location>
</feature>
<dbReference type="Proteomes" id="UP000239297">
    <property type="component" value="Unassembled WGS sequence"/>
</dbReference>
<dbReference type="PANTHER" id="PTHR32208:SF68">
    <property type="entry name" value="GALACTOSE OXIDASE"/>
    <property type="match status" value="1"/>
</dbReference>
<protein>
    <submittedName>
        <fullName evidence="4">Arabinogalactan endo-1,4-beta-galactosidase</fullName>
    </submittedName>
</protein>
<reference evidence="4 5" key="1">
    <citation type="journal article" date="2014" name="Int. J. Syst. Evol. Microbiol.">
        <title>Arthrobacter pityocampae sp. nov., isolated from Thaumetopoea pityocampa (Lep., Thaumetopoeidae).</title>
        <authorList>
            <person name="Ince I.A."/>
            <person name="Demirbag Z."/>
            <person name="Kati H."/>
        </authorList>
    </citation>
    <scope>NUCLEOTIDE SEQUENCE [LARGE SCALE GENOMIC DNA]</scope>
    <source>
        <strain evidence="4 5">Tp2</strain>
    </source>
</reference>
<dbReference type="GO" id="GO:0005975">
    <property type="term" value="P:carbohydrate metabolic process"/>
    <property type="evidence" value="ECO:0007669"/>
    <property type="project" value="UniProtKB-ARBA"/>
</dbReference>
<dbReference type="InterPro" id="IPR014756">
    <property type="entry name" value="Ig_E-set"/>
</dbReference>
<evidence type="ECO:0000313" key="5">
    <source>
        <dbReference type="Proteomes" id="UP000239297"/>
    </source>
</evidence>
<dbReference type="SUPFAM" id="SSF50965">
    <property type="entry name" value="Galactose oxidase, central domain"/>
    <property type="match status" value="1"/>
</dbReference>
<dbReference type="SMART" id="SM00612">
    <property type="entry name" value="Kelch"/>
    <property type="match status" value="2"/>
</dbReference>
<dbReference type="CDD" id="cd02851">
    <property type="entry name" value="E_set_GO_C"/>
    <property type="match status" value="1"/>
</dbReference>
<dbReference type="OrthoDB" id="2795102at2"/>
<dbReference type="InterPro" id="IPR013783">
    <property type="entry name" value="Ig-like_fold"/>
</dbReference>
<keyword evidence="5" id="KW-1185">Reference proteome</keyword>
<dbReference type="AlphaFoldDB" id="A0A2S5J179"/>
<dbReference type="InterPro" id="IPR000421">
    <property type="entry name" value="FA58C"/>
</dbReference>
<feature type="domain" description="F5/8 type C" evidence="3">
    <location>
        <begin position="44"/>
        <end position="181"/>
    </location>
</feature>
<dbReference type="PROSITE" id="PS50022">
    <property type="entry name" value="FA58C_3"/>
    <property type="match status" value="3"/>
</dbReference>
<sequence>MVLLLVVGCGTVGPSTATDPTGSHAHHAVLAGPNGSLTAPHHTTVLPAALVEPAPTPLPRTGWTATASDAETARYNNGAANVLDGNTATIWHSRYSPAPAAPLPHSLTIDTKAARGIAGLSYLPRPDGGNGRIGSFDIRVSIDGVTWSQPVANGTWADTGVEKTATFSAVSARYVRLTATSEAGNRGPWSSAAEINLLGGEPAPPIKVLPRTGWTATASDAETARYNNGAANVLDGNKATIWHSRYSPAPAAPLPHSLTIDTKAVRGIGGLTYLPRPDGGNGRIGKYSIEASSDGTTWKVLSTGTWADTIAEKTVTFPAVSARYVRLTAISEAGNRGPWSSAAEINLVEGDPAPAAGVLLRTGWTATASDAETARVNNGAANVLDGNKATIWHSRYSPAPAAPLPHSLTIDTKAVRGIGGLTYLPRPDGGNGRIGKYSIEASSDGTTWKVLSTGTWADTIAEKTVTFPAVSARYVRLTAISEAGNRGPWSSAAEVTLLGPSSASSVGPSAGSWGPTISFPLVPAAAALLPGNKLLTWSAYSPITFGGSRGYTQTSILDLATGKVTQAQVSNTGHDMFCPGTSMLPDGTIMVSGGSNSAKTSLYNPSTNAWTPGPDMKIPRGYQSNVTTSTGEVFTLGGSWSGGTAPKHGEIWSAAGGWRTLPNVGVDSILTDDPQGQFRSDNHAWLFAAPGGRVFHAGPSREMAWISTTGNGSITSAGLRSDSADAMNGNAVMYDIGKILTVGGATAYQKAAATASAYTIDINDGVRVERTADMAVTRSFANGVALPDGQVFVVGGQPTPVPFTDTDARMAPELWNPATGKWTMLAPMAVPRTYHSVALLLPDSRVFVGGGGLCTNCTTTNHLDGEIFTPPYLLNADGSERERPQITTAPTSAAVGSTIAVTTGAPVTKFSLMRMSTVTHTVNTDQRRIPLTATSVSGTTASLKLPTDPGVLVPGNYMLFAMDDNGVPSVASTILIK</sequence>
<evidence type="ECO:0000313" key="4">
    <source>
        <dbReference type="EMBL" id="PPB50579.1"/>
    </source>
</evidence>
<proteinExistence type="predicted"/>
<dbReference type="InterPro" id="IPR009880">
    <property type="entry name" value="Glyoxal_oxidase_N"/>
</dbReference>
<dbReference type="RefSeq" id="WP_104119850.1">
    <property type="nucleotide sequence ID" value="NZ_PRKW01000001.1"/>
</dbReference>
<dbReference type="InterPro" id="IPR037293">
    <property type="entry name" value="Gal_Oxidase_central_sf"/>
</dbReference>
<dbReference type="Gene3D" id="2.60.40.10">
    <property type="entry name" value="Immunoglobulins"/>
    <property type="match status" value="1"/>
</dbReference>
<evidence type="ECO:0000256" key="2">
    <source>
        <dbReference type="SAM" id="MobiDB-lite"/>
    </source>
</evidence>
<gene>
    <name evidence="4" type="ORF">C4K88_01435</name>
</gene>
<dbReference type="Pfam" id="PF07250">
    <property type="entry name" value="Glyoxal_oxid_N"/>
    <property type="match status" value="1"/>
</dbReference>
<dbReference type="SUPFAM" id="SSF81296">
    <property type="entry name" value="E set domains"/>
    <property type="match status" value="1"/>
</dbReference>
<evidence type="ECO:0000256" key="1">
    <source>
        <dbReference type="ARBA" id="ARBA00022729"/>
    </source>
</evidence>
<dbReference type="InterPro" id="IPR006652">
    <property type="entry name" value="Kelch_1"/>
</dbReference>
<keyword evidence="1" id="KW-0732">Signal</keyword>
<name>A0A2S5J179_9MICC</name>
<dbReference type="Pfam" id="PF09118">
    <property type="entry name" value="GO-like_E_set"/>
    <property type="match status" value="1"/>
</dbReference>
<dbReference type="SUPFAM" id="SSF49785">
    <property type="entry name" value="Galactose-binding domain-like"/>
    <property type="match status" value="3"/>
</dbReference>
<comment type="caution">
    <text evidence="4">The sequence shown here is derived from an EMBL/GenBank/DDBJ whole genome shotgun (WGS) entry which is preliminary data.</text>
</comment>
<dbReference type="Pfam" id="PF00754">
    <property type="entry name" value="F5_F8_type_C"/>
    <property type="match status" value="3"/>
</dbReference>